<keyword evidence="3" id="KW-1003">Cell membrane</keyword>
<feature type="transmembrane region" description="Helical" evidence="7">
    <location>
        <begin position="12"/>
        <end position="29"/>
    </location>
</feature>
<keyword evidence="9" id="KW-1185">Reference proteome</keyword>
<keyword evidence="6 7" id="KW-0472">Membrane</keyword>
<reference evidence="8" key="1">
    <citation type="submission" date="2021-03" db="EMBL/GenBank/DDBJ databases">
        <authorList>
            <person name="Lu T."/>
            <person name="Wang Q."/>
            <person name="Han X."/>
        </authorList>
    </citation>
    <scope>NUCLEOTIDE SEQUENCE</scope>
    <source>
        <strain evidence="8">WQ 2009</strain>
    </source>
</reference>
<dbReference type="InterPro" id="IPR032808">
    <property type="entry name" value="DoxX"/>
</dbReference>
<dbReference type="AlphaFoldDB" id="A0A8T4H7K8"/>
<evidence type="ECO:0000256" key="1">
    <source>
        <dbReference type="ARBA" id="ARBA00004651"/>
    </source>
</evidence>
<feature type="transmembrane region" description="Helical" evidence="7">
    <location>
        <begin position="110"/>
        <end position="129"/>
    </location>
</feature>
<keyword evidence="4 7" id="KW-0812">Transmembrane</keyword>
<gene>
    <name evidence="8" type="ORF">J5U18_04555</name>
</gene>
<evidence type="ECO:0000256" key="3">
    <source>
        <dbReference type="ARBA" id="ARBA00022475"/>
    </source>
</evidence>
<dbReference type="Proteomes" id="UP000679691">
    <property type="component" value="Unassembled WGS sequence"/>
</dbReference>
<evidence type="ECO:0000256" key="6">
    <source>
        <dbReference type="ARBA" id="ARBA00023136"/>
    </source>
</evidence>
<dbReference type="PANTHER" id="PTHR33452">
    <property type="entry name" value="OXIDOREDUCTASE CATD-RELATED"/>
    <property type="match status" value="1"/>
</dbReference>
<evidence type="ECO:0000313" key="8">
    <source>
        <dbReference type="EMBL" id="MBP3942839.1"/>
    </source>
</evidence>
<dbReference type="EMBL" id="JAGKSB010000004">
    <property type="protein sequence ID" value="MBP3942839.1"/>
    <property type="molecule type" value="Genomic_DNA"/>
</dbReference>
<comment type="similarity">
    <text evidence="2">Belongs to the DoxX family.</text>
</comment>
<evidence type="ECO:0000256" key="4">
    <source>
        <dbReference type="ARBA" id="ARBA00022692"/>
    </source>
</evidence>
<dbReference type="Pfam" id="PF07681">
    <property type="entry name" value="DoxX"/>
    <property type="match status" value="1"/>
</dbReference>
<feature type="transmembrane region" description="Helical" evidence="7">
    <location>
        <begin position="49"/>
        <end position="70"/>
    </location>
</feature>
<organism evidence="8 9">
    <name type="scientific">Rhinopithecimicrobium faecis</name>
    <dbReference type="NCBI Taxonomy" id="2820698"/>
    <lineage>
        <taxon>Bacteria</taxon>
        <taxon>Pseudomonadati</taxon>
        <taxon>Bacteroidota</taxon>
        <taxon>Sphingobacteriia</taxon>
        <taxon>Sphingobacteriales</taxon>
        <taxon>Sphingobacteriaceae</taxon>
        <taxon>Rhinopithecimicrobium</taxon>
    </lineage>
</organism>
<dbReference type="GO" id="GO:0005886">
    <property type="term" value="C:plasma membrane"/>
    <property type="evidence" value="ECO:0007669"/>
    <property type="project" value="UniProtKB-SubCell"/>
</dbReference>
<evidence type="ECO:0000256" key="5">
    <source>
        <dbReference type="ARBA" id="ARBA00022989"/>
    </source>
</evidence>
<dbReference type="PANTHER" id="PTHR33452:SF1">
    <property type="entry name" value="INNER MEMBRANE PROTEIN YPHA-RELATED"/>
    <property type="match status" value="1"/>
</dbReference>
<evidence type="ECO:0000256" key="2">
    <source>
        <dbReference type="ARBA" id="ARBA00006679"/>
    </source>
</evidence>
<keyword evidence="5 7" id="KW-1133">Transmembrane helix</keyword>
<accession>A0A8T4H7K8</accession>
<protein>
    <submittedName>
        <fullName evidence="8">DoxX family protein</fullName>
    </submittedName>
</protein>
<proteinExistence type="inferred from homology"/>
<evidence type="ECO:0000313" key="9">
    <source>
        <dbReference type="Proteomes" id="UP000679691"/>
    </source>
</evidence>
<name>A0A8T4H7K8_9SPHI</name>
<sequence length="138" mass="14897">MQKSFINPDLGILLIRIATGGLMLFHGVHKAFHGHDHIIGMLSDHGLPTWLWLGVPLGEIVAPILVIVGLLARFSGLLIAITMLVAMYLAYGAASFTLTASGGITTEFDLYFIFAGIALFFTGSGKYAIYRGANSWLQ</sequence>
<evidence type="ECO:0000256" key="7">
    <source>
        <dbReference type="SAM" id="Phobius"/>
    </source>
</evidence>
<comment type="caution">
    <text evidence="8">The sequence shown here is derived from an EMBL/GenBank/DDBJ whole genome shotgun (WGS) entry which is preliminary data.</text>
</comment>
<dbReference type="InterPro" id="IPR051907">
    <property type="entry name" value="DoxX-like_oxidoreductase"/>
</dbReference>
<feature type="transmembrane region" description="Helical" evidence="7">
    <location>
        <begin position="77"/>
        <end position="98"/>
    </location>
</feature>
<dbReference type="RefSeq" id="WP_353546325.1">
    <property type="nucleotide sequence ID" value="NZ_JAGKSB010000004.1"/>
</dbReference>
<comment type="subcellular location">
    <subcellularLocation>
        <location evidence="1">Cell membrane</location>
        <topology evidence="1">Multi-pass membrane protein</topology>
    </subcellularLocation>
</comment>